<keyword evidence="3" id="KW-1185">Reference proteome</keyword>
<dbReference type="Proteomes" id="UP001236014">
    <property type="component" value="Chromosome"/>
</dbReference>
<keyword evidence="1" id="KW-0472">Membrane</keyword>
<dbReference type="EMBL" id="CP127294">
    <property type="protein sequence ID" value="WIX82372.1"/>
    <property type="molecule type" value="Genomic_DNA"/>
</dbReference>
<name>A0A9Y2ILL9_9PSEU</name>
<keyword evidence="1" id="KW-0812">Transmembrane</keyword>
<evidence type="ECO:0000256" key="1">
    <source>
        <dbReference type="SAM" id="Phobius"/>
    </source>
</evidence>
<evidence type="ECO:0000313" key="3">
    <source>
        <dbReference type="Proteomes" id="UP001236014"/>
    </source>
</evidence>
<organism evidence="2 3">
    <name type="scientific">Amycolatopsis carbonis</name>
    <dbReference type="NCBI Taxonomy" id="715471"/>
    <lineage>
        <taxon>Bacteria</taxon>
        <taxon>Bacillati</taxon>
        <taxon>Actinomycetota</taxon>
        <taxon>Actinomycetes</taxon>
        <taxon>Pseudonocardiales</taxon>
        <taxon>Pseudonocardiaceae</taxon>
        <taxon>Amycolatopsis</taxon>
    </lineage>
</organism>
<feature type="transmembrane region" description="Helical" evidence="1">
    <location>
        <begin position="42"/>
        <end position="62"/>
    </location>
</feature>
<dbReference type="KEGG" id="acab:QRX50_17205"/>
<feature type="transmembrane region" description="Helical" evidence="1">
    <location>
        <begin position="12"/>
        <end position="30"/>
    </location>
</feature>
<evidence type="ECO:0000313" key="2">
    <source>
        <dbReference type="EMBL" id="WIX82372.1"/>
    </source>
</evidence>
<accession>A0A9Y2ILL9</accession>
<proteinExistence type="predicted"/>
<sequence length="107" mass="11724">MAGARVREVSLSYVGTLLVGVIIGILLAEFGDLFVRFPVESVLVLVLVCSVVVLGWACREILHDLVRRGRRGGAAREAGHEDDLDWPDVPRLVLHRDGGSRPNGVRR</sequence>
<keyword evidence="1" id="KW-1133">Transmembrane helix</keyword>
<dbReference type="AlphaFoldDB" id="A0A9Y2ILL9"/>
<reference evidence="2 3" key="1">
    <citation type="submission" date="2023-06" db="EMBL/GenBank/DDBJ databases">
        <authorList>
            <person name="Oyuntsetseg B."/>
            <person name="Kim S.B."/>
        </authorList>
    </citation>
    <scope>NUCLEOTIDE SEQUENCE [LARGE SCALE GENOMIC DNA]</scope>
    <source>
        <strain evidence="2 3">2-15</strain>
    </source>
</reference>
<protein>
    <submittedName>
        <fullName evidence="2">Uncharacterized protein</fullName>
    </submittedName>
</protein>
<dbReference type="RefSeq" id="WP_285972944.1">
    <property type="nucleotide sequence ID" value="NZ_CP127294.1"/>
</dbReference>
<gene>
    <name evidence="2" type="ORF">QRX50_17205</name>
</gene>